<dbReference type="InterPro" id="IPR002048">
    <property type="entry name" value="EF_hand_dom"/>
</dbReference>
<name>A0ABQ3KUU1_9ALTE</name>
<dbReference type="EMBL" id="BNAO01000002">
    <property type="protein sequence ID" value="GHG62792.1"/>
    <property type="molecule type" value="Genomic_DNA"/>
</dbReference>
<keyword evidence="1" id="KW-0812">Transmembrane</keyword>
<keyword evidence="1" id="KW-1133">Transmembrane helix</keyword>
<organism evidence="3 4">
    <name type="scientific">Alishewanella longhuensis</name>
    <dbReference type="NCBI Taxonomy" id="1091037"/>
    <lineage>
        <taxon>Bacteria</taxon>
        <taxon>Pseudomonadati</taxon>
        <taxon>Pseudomonadota</taxon>
        <taxon>Gammaproteobacteria</taxon>
        <taxon>Alteromonadales</taxon>
        <taxon>Alteromonadaceae</taxon>
        <taxon>Alishewanella</taxon>
    </lineage>
</organism>
<evidence type="ECO:0000259" key="2">
    <source>
        <dbReference type="PROSITE" id="PS50222"/>
    </source>
</evidence>
<proteinExistence type="predicted"/>
<evidence type="ECO:0000256" key="1">
    <source>
        <dbReference type="SAM" id="Phobius"/>
    </source>
</evidence>
<evidence type="ECO:0000313" key="4">
    <source>
        <dbReference type="Proteomes" id="UP000659697"/>
    </source>
</evidence>
<dbReference type="RefSeq" id="WP_189430494.1">
    <property type="nucleotide sequence ID" value="NZ_BNAO01000002.1"/>
</dbReference>
<keyword evidence="1" id="KW-0472">Membrane</keyword>
<evidence type="ECO:0000313" key="3">
    <source>
        <dbReference type="EMBL" id="GHG62792.1"/>
    </source>
</evidence>
<dbReference type="Proteomes" id="UP000659697">
    <property type="component" value="Unassembled WGS sequence"/>
</dbReference>
<sequence>MSTTTSTHQWRFFRSGGFDQVTISTPADLQHLSELDPKLWTVLNCPTTGLEFDDATLAMMDQDGDGQIRIPEILAAVNWSCERLVDLNVMFAEPGLPLNAIASDDELGAGIKYAAEQVLLYSNKMPQDNLQVADLLESTRLFAADHFNGDGVVVPELTTDPELQQFIADIMVTQGGIADRSGSEGVNSESLQQFIAQAQSVLEWHATFTESQVALCPLAEQTADAVAVFEKVQAKIDDYFVRCQLAAFDDRATDNLNPAIGVYDTLANKVVAEADSDIATLPLSAIAADKALALGSGINPAWAGAIHDFSEKVLTPLLGKPCSELTYSSWQHISAQLAAWRNWMAARPETAVHALGTDRLQLILTSELSTKLQTLIDQDLQACTFADNLKALEKLVRYQRDLVTLLRNFVCFSDFYQGKQKAIFQAGTLYIDQRSCELVMQVGDINRHAAMAPFSGCYLVYCTCTRQGETPLNIVAALTGGDVDELMVAGRNGVFYDRKGQDWKASVTKVVAQPVSIRQAFWSPYRRVAAFIENQVQKFAASRDKGIEANTTVAAPAPSSFDIAKFAGIFAAFGLAIGALGTALAAAVSGLFQLAWWQIPLVLLIVLLIISTPSMIMAYLTLRRRNLGPLLDANGWAVNTRAKINVPFGAALTGLAHLPKGAKRSLRDPFAEKPSIWPYLIGLVLVVLVGWVVWQKFFAAAPLV</sequence>
<feature type="domain" description="EF-hand" evidence="2">
    <location>
        <begin position="48"/>
        <end position="83"/>
    </location>
</feature>
<feature type="transmembrane region" description="Helical" evidence="1">
    <location>
        <begin position="676"/>
        <end position="694"/>
    </location>
</feature>
<reference evidence="4" key="1">
    <citation type="journal article" date="2019" name="Int. J. Syst. Evol. Microbiol.">
        <title>The Global Catalogue of Microorganisms (GCM) 10K type strain sequencing project: providing services to taxonomists for standard genome sequencing and annotation.</title>
        <authorList>
            <consortium name="The Broad Institute Genomics Platform"/>
            <consortium name="The Broad Institute Genome Sequencing Center for Infectious Disease"/>
            <person name="Wu L."/>
            <person name="Ma J."/>
        </authorList>
    </citation>
    <scope>NUCLEOTIDE SEQUENCE [LARGE SCALE GENOMIC DNA]</scope>
    <source>
        <strain evidence="4">CGMCC 1.7003</strain>
    </source>
</reference>
<dbReference type="PROSITE" id="PS50222">
    <property type="entry name" value="EF_HAND_2"/>
    <property type="match status" value="1"/>
</dbReference>
<accession>A0ABQ3KUU1</accession>
<feature type="transmembrane region" description="Helical" evidence="1">
    <location>
        <begin position="566"/>
        <end position="592"/>
    </location>
</feature>
<protein>
    <recommendedName>
        <fullName evidence="2">EF-hand domain-containing protein</fullName>
    </recommendedName>
</protein>
<feature type="transmembrane region" description="Helical" evidence="1">
    <location>
        <begin position="599"/>
        <end position="622"/>
    </location>
</feature>
<comment type="caution">
    <text evidence="3">The sequence shown here is derived from an EMBL/GenBank/DDBJ whole genome shotgun (WGS) entry which is preliminary data.</text>
</comment>
<gene>
    <name evidence="3" type="ORF">GCM10010919_07980</name>
</gene>
<keyword evidence="4" id="KW-1185">Reference proteome</keyword>